<dbReference type="InterPro" id="IPR018165">
    <property type="entry name" value="Ala-tRNA-synth_IIc_core"/>
</dbReference>
<dbReference type="SMART" id="SM00863">
    <property type="entry name" value="tRNA_SAD"/>
    <property type="match status" value="1"/>
</dbReference>
<reference evidence="6 7" key="1">
    <citation type="submission" date="2019-08" db="EMBL/GenBank/DDBJ databases">
        <title>In-depth cultivation of the pig gut microbiome towards novel bacterial diversity and tailored functional studies.</title>
        <authorList>
            <person name="Wylensek D."/>
            <person name="Hitch T.C.A."/>
            <person name="Clavel T."/>
        </authorList>
    </citation>
    <scope>NUCLEOTIDE SEQUENCE [LARGE SCALE GENOMIC DNA]</scope>
    <source>
        <strain evidence="6 7">WCA-MUC-591-APC-4B</strain>
    </source>
</reference>
<dbReference type="InterPro" id="IPR018163">
    <property type="entry name" value="Thr/Ala-tRNA-synth_IIc_edit"/>
</dbReference>
<sequence>MQEVIMTTEKYYQHDVDCHELNGRIEAIQNDGKSTRIIMDRTVFFPTGGGQPCDTGTIVTPDGTSVSVVDVQEDKESGIISHTIEIDPSETDALQVGMTVTQKLNEDRRRVNTQRHTGEHILTGAFIQLFGGANKGFHMGGEYVTIDMDYDGKKLTEEQVRAAEKLANEVIWANLPVTVSTFPNREEASVMPTRKPVTQDGEITIVTIGDLASPHDCVACCGTHFHRTGEVGLIRIHKFEPNKGMNRIYFECGDRALESMQSDDTLLRSVQERFSAGSHDLLQKMDIRDEKEAELRQDCTGLRQYYRDREMARITSLLHRDTPDFYQDSFTLVSPDDLLKLGFAIMEDEAAPALMALVHRPSHTVLLFSDGSRNCGALVKEHAKSLGGRGGGRPDQARALMPNEDAVEKFIESLKE</sequence>
<evidence type="ECO:0000313" key="7">
    <source>
        <dbReference type="Proteomes" id="UP000469424"/>
    </source>
</evidence>
<dbReference type="PANTHER" id="PTHR43462">
    <property type="entry name" value="ALANYL-TRNA EDITING PROTEIN"/>
    <property type="match status" value="1"/>
</dbReference>
<dbReference type="GO" id="GO:0004813">
    <property type="term" value="F:alanine-tRNA ligase activity"/>
    <property type="evidence" value="ECO:0007669"/>
    <property type="project" value="InterPro"/>
</dbReference>
<dbReference type="Pfam" id="PF02272">
    <property type="entry name" value="DHHA1"/>
    <property type="match status" value="1"/>
</dbReference>
<dbReference type="Proteomes" id="UP000469424">
    <property type="component" value="Unassembled WGS sequence"/>
</dbReference>
<protein>
    <recommendedName>
        <fullName evidence="5">Alanyl-transfer RNA synthetases family profile domain-containing protein</fullName>
    </recommendedName>
</protein>
<dbReference type="Pfam" id="PF01411">
    <property type="entry name" value="tRNA-synt_2c"/>
    <property type="match status" value="1"/>
</dbReference>
<name>A0A6N7XKM1_9FIRM</name>
<keyword evidence="7" id="KW-1185">Reference proteome</keyword>
<dbReference type="Gene3D" id="3.30.980.10">
    <property type="entry name" value="Threonyl-trna Synthetase, Chain A, domain 2"/>
    <property type="match status" value="1"/>
</dbReference>
<proteinExistence type="predicted"/>
<gene>
    <name evidence="6" type="ORF">FYJ65_04485</name>
</gene>
<dbReference type="InterPro" id="IPR012947">
    <property type="entry name" value="tRNA_SAD"/>
</dbReference>
<dbReference type="EMBL" id="VUNA01000007">
    <property type="protein sequence ID" value="MST70605.1"/>
    <property type="molecule type" value="Genomic_DNA"/>
</dbReference>
<dbReference type="GO" id="GO:0006419">
    <property type="term" value="P:alanyl-tRNA aminoacylation"/>
    <property type="evidence" value="ECO:0007669"/>
    <property type="project" value="InterPro"/>
</dbReference>
<keyword evidence="4" id="KW-0862">Zinc</keyword>
<dbReference type="AlphaFoldDB" id="A0A6N7XKM1"/>
<dbReference type="PROSITE" id="PS50860">
    <property type="entry name" value="AA_TRNA_LIGASE_II_ALA"/>
    <property type="match status" value="1"/>
</dbReference>
<evidence type="ECO:0000313" key="6">
    <source>
        <dbReference type="EMBL" id="MST70605.1"/>
    </source>
</evidence>
<dbReference type="PANTHER" id="PTHR43462:SF1">
    <property type="entry name" value="ALANYL-TRNA EDITING PROTEIN AARSD1"/>
    <property type="match status" value="1"/>
</dbReference>
<dbReference type="Gene3D" id="2.40.30.130">
    <property type="match status" value="1"/>
</dbReference>
<evidence type="ECO:0000256" key="4">
    <source>
        <dbReference type="ARBA" id="ARBA00022833"/>
    </source>
</evidence>
<comment type="subcellular location">
    <subcellularLocation>
        <location evidence="2">Cytoplasm</location>
    </subcellularLocation>
</comment>
<comment type="cofactor">
    <cofactor evidence="1">
        <name>Zn(2+)</name>
        <dbReference type="ChEBI" id="CHEBI:29105"/>
    </cofactor>
</comment>
<dbReference type="GO" id="GO:0005737">
    <property type="term" value="C:cytoplasm"/>
    <property type="evidence" value="ECO:0007669"/>
    <property type="project" value="UniProtKB-SubCell"/>
</dbReference>
<dbReference type="InterPro" id="IPR018164">
    <property type="entry name" value="Ala-tRNA-synth_IIc_N"/>
</dbReference>
<dbReference type="SUPFAM" id="SSF55186">
    <property type="entry name" value="ThrRS/AlaRS common domain"/>
    <property type="match status" value="1"/>
</dbReference>
<dbReference type="GO" id="GO:0005524">
    <property type="term" value="F:ATP binding"/>
    <property type="evidence" value="ECO:0007669"/>
    <property type="project" value="InterPro"/>
</dbReference>
<comment type="caution">
    <text evidence="6">The sequence shown here is derived from an EMBL/GenBank/DDBJ whole genome shotgun (WGS) entry which is preliminary data.</text>
</comment>
<dbReference type="InterPro" id="IPR051335">
    <property type="entry name" value="Alanyl-tRNA_Editing_Enzymes"/>
</dbReference>
<dbReference type="GO" id="GO:0003676">
    <property type="term" value="F:nucleic acid binding"/>
    <property type="evidence" value="ECO:0007669"/>
    <property type="project" value="InterPro"/>
</dbReference>
<dbReference type="InterPro" id="IPR009000">
    <property type="entry name" value="Transl_B-barrel_sf"/>
</dbReference>
<feature type="domain" description="Alanyl-transfer RNA synthetases family profile" evidence="5">
    <location>
        <begin position="1"/>
        <end position="262"/>
    </location>
</feature>
<dbReference type="SUPFAM" id="SSF50447">
    <property type="entry name" value="Translation proteins"/>
    <property type="match status" value="1"/>
</dbReference>
<organism evidence="6 7">
    <name type="scientific">Mogibacterium kristiansenii</name>
    <dbReference type="NCBI Taxonomy" id="2606708"/>
    <lineage>
        <taxon>Bacteria</taxon>
        <taxon>Bacillati</taxon>
        <taxon>Bacillota</taxon>
        <taxon>Clostridia</taxon>
        <taxon>Peptostreptococcales</taxon>
        <taxon>Anaerovoracaceae</taxon>
        <taxon>Mogibacterium</taxon>
    </lineage>
</organism>
<dbReference type="GO" id="GO:0046872">
    <property type="term" value="F:metal ion binding"/>
    <property type="evidence" value="ECO:0007669"/>
    <property type="project" value="UniProtKB-KW"/>
</dbReference>
<accession>A0A6N7XKM1</accession>
<dbReference type="Pfam" id="PF07973">
    <property type="entry name" value="tRNA_SAD"/>
    <property type="match status" value="1"/>
</dbReference>
<evidence type="ECO:0000259" key="5">
    <source>
        <dbReference type="PROSITE" id="PS50860"/>
    </source>
</evidence>
<evidence type="ECO:0000256" key="3">
    <source>
        <dbReference type="ARBA" id="ARBA00022723"/>
    </source>
</evidence>
<dbReference type="InterPro" id="IPR003156">
    <property type="entry name" value="DHHA1_dom"/>
</dbReference>
<dbReference type="Gene3D" id="3.10.310.40">
    <property type="match status" value="1"/>
</dbReference>
<evidence type="ECO:0000256" key="2">
    <source>
        <dbReference type="ARBA" id="ARBA00004496"/>
    </source>
</evidence>
<dbReference type="GO" id="GO:0002161">
    <property type="term" value="F:aminoacyl-tRNA deacylase activity"/>
    <property type="evidence" value="ECO:0007669"/>
    <property type="project" value="UniProtKB-ARBA"/>
</dbReference>
<keyword evidence="3" id="KW-0479">Metal-binding</keyword>
<evidence type="ECO:0000256" key="1">
    <source>
        <dbReference type="ARBA" id="ARBA00001947"/>
    </source>
</evidence>